<organism evidence="10 11">
    <name type="scientific">Streptomyces capitiformicae</name>
    <dbReference type="NCBI Taxonomy" id="2014920"/>
    <lineage>
        <taxon>Bacteria</taxon>
        <taxon>Bacillati</taxon>
        <taxon>Actinomycetota</taxon>
        <taxon>Actinomycetes</taxon>
        <taxon>Kitasatosporales</taxon>
        <taxon>Streptomycetaceae</taxon>
        <taxon>Streptomyces</taxon>
    </lineage>
</organism>
<feature type="transmembrane region" description="Helical" evidence="7">
    <location>
        <begin position="569"/>
        <end position="589"/>
    </location>
</feature>
<dbReference type="PROSITE" id="PS00211">
    <property type="entry name" value="ABC_TRANSPORTER_1"/>
    <property type="match status" value="1"/>
</dbReference>
<dbReference type="SMART" id="SM00382">
    <property type="entry name" value="AAA"/>
    <property type="match status" value="1"/>
</dbReference>
<dbReference type="SUPFAM" id="SSF52540">
    <property type="entry name" value="P-loop containing nucleoside triphosphate hydrolases"/>
    <property type="match status" value="1"/>
</dbReference>
<feature type="transmembrane region" description="Helical" evidence="7">
    <location>
        <begin position="433"/>
        <end position="451"/>
    </location>
</feature>
<reference evidence="10" key="2">
    <citation type="submission" date="2020-09" db="EMBL/GenBank/DDBJ databases">
        <authorList>
            <person name="Sun Q."/>
            <person name="Zhou Y."/>
        </authorList>
    </citation>
    <scope>NUCLEOTIDE SEQUENCE</scope>
    <source>
        <strain evidence="10">CGMCC 4.7403</strain>
    </source>
</reference>
<dbReference type="InterPro" id="IPR003439">
    <property type="entry name" value="ABC_transporter-like_ATP-bd"/>
</dbReference>
<evidence type="ECO:0000256" key="1">
    <source>
        <dbReference type="ARBA" id="ARBA00004651"/>
    </source>
</evidence>
<evidence type="ECO:0000256" key="4">
    <source>
        <dbReference type="ARBA" id="ARBA00022840"/>
    </source>
</evidence>
<accession>A0A918ZPN0</accession>
<feature type="transmembrane region" description="Helical" evidence="7">
    <location>
        <begin position="652"/>
        <end position="672"/>
    </location>
</feature>
<feature type="domain" description="ABC transmembrane type-1" evidence="9">
    <location>
        <begin position="433"/>
        <end position="711"/>
    </location>
</feature>
<dbReference type="SUPFAM" id="SSF90123">
    <property type="entry name" value="ABC transporter transmembrane region"/>
    <property type="match status" value="1"/>
</dbReference>
<dbReference type="AlphaFoldDB" id="A0A918ZPN0"/>
<keyword evidence="6 7" id="KW-0472">Membrane</keyword>
<keyword evidence="3" id="KW-0547">Nucleotide-binding</keyword>
<dbReference type="InterPro" id="IPR022515">
    <property type="entry name" value="NHPM_micro_ABC2"/>
</dbReference>
<evidence type="ECO:0000259" key="8">
    <source>
        <dbReference type="PROSITE" id="PS50893"/>
    </source>
</evidence>
<dbReference type="RefSeq" id="WP_189787996.1">
    <property type="nucleotide sequence ID" value="NZ_BNAT01000059.1"/>
</dbReference>
<feature type="transmembrane region" description="Helical" evidence="7">
    <location>
        <begin position="539"/>
        <end position="563"/>
    </location>
</feature>
<evidence type="ECO:0000313" key="10">
    <source>
        <dbReference type="EMBL" id="GHE64230.1"/>
    </source>
</evidence>
<keyword evidence="5 7" id="KW-1133">Transmembrane helix</keyword>
<dbReference type="GO" id="GO:0016887">
    <property type="term" value="F:ATP hydrolysis activity"/>
    <property type="evidence" value="ECO:0007669"/>
    <property type="project" value="InterPro"/>
</dbReference>
<dbReference type="InterPro" id="IPR011527">
    <property type="entry name" value="ABC1_TM_dom"/>
</dbReference>
<feature type="transmembrane region" description="Helical" evidence="7">
    <location>
        <begin position="692"/>
        <end position="713"/>
    </location>
</feature>
<feature type="transmembrane region" description="Helical" evidence="7">
    <location>
        <begin position="466"/>
        <end position="487"/>
    </location>
</feature>
<evidence type="ECO:0000259" key="9">
    <source>
        <dbReference type="PROSITE" id="PS50929"/>
    </source>
</evidence>
<dbReference type="Gene3D" id="1.20.1560.10">
    <property type="entry name" value="ABC transporter type 1, transmembrane domain"/>
    <property type="match status" value="1"/>
</dbReference>
<evidence type="ECO:0000313" key="11">
    <source>
        <dbReference type="Proteomes" id="UP000603227"/>
    </source>
</evidence>
<dbReference type="NCBIfam" id="TIGR03797">
    <property type="entry name" value="NHLM_micro_ABC2"/>
    <property type="match status" value="1"/>
</dbReference>
<dbReference type="InterPro" id="IPR017871">
    <property type="entry name" value="ABC_transporter-like_CS"/>
</dbReference>
<dbReference type="GO" id="GO:0005524">
    <property type="term" value="F:ATP binding"/>
    <property type="evidence" value="ECO:0007669"/>
    <property type="project" value="UniProtKB-KW"/>
</dbReference>
<dbReference type="InterPro" id="IPR027417">
    <property type="entry name" value="P-loop_NTPase"/>
</dbReference>
<feature type="domain" description="ABC transporter" evidence="8">
    <location>
        <begin position="743"/>
        <end position="974"/>
    </location>
</feature>
<comment type="caution">
    <text evidence="10">The sequence shown here is derived from an EMBL/GenBank/DDBJ whole genome shotgun (WGS) entry which is preliminary data.</text>
</comment>
<evidence type="ECO:0000256" key="5">
    <source>
        <dbReference type="ARBA" id="ARBA00022989"/>
    </source>
</evidence>
<dbReference type="Pfam" id="PF00664">
    <property type="entry name" value="ABC_membrane"/>
    <property type="match status" value="1"/>
</dbReference>
<dbReference type="EMBL" id="BNAT01000059">
    <property type="protein sequence ID" value="GHE64230.1"/>
    <property type="molecule type" value="Genomic_DNA"/>
</dbReference>
<sequence length="989" mass="106762">MTFTLTRAAGPDSASPLERLGEAVACDAGSIPLAASKTLWLVTGGSFDLFAVHTTGGRWHHVGTLEAGTVLCAPIQGPRHKLVVRPLEDAALRRIRISELVVAQREQWIAHRDADGLSTEERALAKGIDLGLAPLLDFAGEGLPPRDFLSLQPGTELELGAGQNARPSGGILWVDVLKGRIRAGGLAAFRDREAGDSVTLSEQGWLSSESYAQVRVNDTEGMLARGELWEALIKVQMRALYTVDRAVERREQVSEDRNTMSRQAGNTARDKADHALHAVIQPNLDSLATLSLNQDDPTFAACKLVADDLGLTISAPGGQEVSGKVGPIERIAVRSRIRTRTIALKGTWWRTDIGPLVGHRGDEKAPIALRWRSGRYQAVDPVTGESTPITQRVASEISELAVMFYPSLPEQPVSTLRLLLFGLRGSLRDLRRMAASMLIAVLLGLLIPIATGEVLGSLVPNGESELIVQLCLGLVAASLASAAFLLLEDLALLRVEGRFESTLQAAVWDRLLRLPTTFFARHSTGELASAALGIKQIKAVLAGSTSVVLHSTVLAVANFGLLFAYSVRLALLAGVFLAISTAVFVFLGVRQMRWQSKSLEVNYRLSNKVFQTLRGLAKLRVAAAQNHAYADWAADFVRGKDYQKRIAHYQNLITAFNAGYVPLCTLVLYLIVAGSAVGQLSAAQFLACSTAFSIMLASMMQVTNSITSIVAVVPMFRRLKPVLTEPLEVSEDSAVPGELSGKIEVNHLSFGYSEDAPPVMTDVSFSLEPGEFVAIVGPSGCGKSTLLRLLLGFEKPTSGTILYDGQDLSSLDIAAVRRQCGVVLQSAKTPTGTIFQAIAGAQNFSVEEAWEAAEMAGLREDIEAMPMGMHTVLSESATLSGGQRQRLVIAQALIRRPRILFFDEATSALDNETQRVVTDSTKRLHATRIVIAHRLSTVLDADKVIVLSEGRVAECDSPAELLGDPNSIFHHLVRRQMPEAQPDALPHKE</sequence>
<keyword evidence="4" id="KW-0067">ATP-binding</keyword>
<proteinExistence type="predicted"/>
<comment type="subcellular location">
    <subcellularLocation>
        <location evidence="1">Cell membrane</location>
        <topology evidence="1">Multi-pass membrane protein</topology>
    </subcellularLocation>
</comment>
<evidence type="ECO:0000256" key="2">
    <source>
        <dbReference type="ARBA" id="ARBA00022692"/>
    </source>
</evidence>
<dbReference type="InterPro" id="IPR003593">
    <property type="entry name" value="AAA+_ATPase"/>
</dbReference>
<dbReference type="GO" id="GO:0005886">
    <property type="term" value="C:plasma membrane"/>
    <property type="evidence" value="ECO:0007669"/>
    <property type="project" value="UniProtKB-SubCell"/>
</dbReference>
<reference evidence="10" key="1">
    <citation type="journal article" date="2014" name="Int. J. Syst. Evol. Microbiol.">
        <title>Complete genome sequence of Corynebacterium casei LMG S-19264T (=DSM 44701T), isolated from a smear-ripened cheese.</title>
        <authorList>
            <consortium name="US DOE Joint Genome Institute (JGI-PGF)"/>
            <person name="Walter F."/>
            <person name="Albersmeier A."/>
            <person name="Kalinowski J."/>
            <person name="Ruckert C."/>
        </authorList>
    </citation>
    <scope>NUCLEOTIDE SEQUENCE</scope>
    <source>
        <strain evidence="10">CGMCC 4.7403</strain>
    </source>
</reference>
<name>A0A918ZPN0_9ACTN</name>
<dbReference type="PANTHER" id="PTHR24221">
    <property type="entry name" value="ATP-BINDING CASSETTE SUB-FAMILY B"/>
    <property type="match status" value="1"/>
</dbReference>
<dbReference type="PROSITE" id="PS50929">
    <property type="entry name" value="ABC_TM1F"/>
    <property type="match status" value="1"/>
</dbReference>
<dbReference type="Pfam" id="PF00005">
    <property type="entry name" value="ABC_tran"/>
    <property type="match status" value="1"/>
</dbReference>
<dbReference type="InterPro" id="IPR039421">
    <property type="entry name" value="Type_1_exporter"/>
</dbReference>
<evidence type="ECO:0000256" key="6">
    <source>
        <dbReference type="ARBA" id="ARBA00023136"/>
    </source>
</evidence>
<keyword evidence="2 7" id="KW-0812">Transmembrane</keyword>
<dbReference type="GO" id="GO:0140359">
    <property type="term" value="F:ABC-type transporter activity"/>
    <property type="evidence" value="ECO:0007669"/>
    <property type="project" value="InterPro"/>
</dbReference>
<protein>
    <submittedName>
        <fullName evidence="10">NHLP family bacteriocin export ABC transporter permease/ATPase subunit</fullName>
    </submittedName>
</protein>
<evidence type="ECO:0000256" key="7">
    <source>
        <dbReference type="SAM" id="Phobius"/>
    </source>
</evidence>
<evidence type="ECO:0000256" key="3">
    <source>
        <dbReference type="ARBA" id="ARBA00022741"/>
    </source>
</evidence>
<dbReference type="GO" id="GO:0034040">
    <property type="term" value="F:ATPase-coupled lipid transmembrane transporter activity"/>
    <property type="evidence" value="ECO:0007669"/>
    <property type="project" value="TreeGrafter"/>
</dbReference>
<keyword evidence="11" id="KW-1185">Reference proteome</keyword>
<dbReference type="Proteomes" id="UP000603227">
    <property type="component" value="Unassembled WGS sequence"/>
</dbReference>
<gene>
    <name evidence="10" type="ORF">GCM10017771_87610</name>
</gene>
<dbReference type="InterPro" id="IPR036640">
    <property type="entry name" value="ABC1_TM_sf"/>
</dbReference>
<dbReference type="PANTHER" id="PTHR24221:SF654">
    <property type="entry name" value="ATP-BINDING CASSETTE SUB-FAMILY B MEMBER 6"/>
    <property type="match status" value="1"/>
</dbReference>
<dbReference type="Gene3D" id="3.40.50.300">
    <property type="entry name" value="P-loop containing nucleotide triphosphate hydrolases"/>
    <property type="match status" value="1"/>
</dbReference>
<dbReference type="PROSITE" id="PS50893">
    <property type="entry name" value="ABC_TRANSPORTER_2"/>
    <property type="match status" value="1"/>
</dbReference>